<accession>A0A834WJJ8</accession>
<reference evidence="2" key="1">
    <citation type="submission" date="2020-09" db="EMBL/GenBank/DDBJ databases">
        <title>Genome-Enabled Discovery of Anthraquinone Biosynthesis in Senna tora.</title>
        <authorList>
            <person name="Kang S.-H."/>
            <person name="Pandey R.P."/>
            <person name="Lee C.-M."/>
            <person name="Sim J.-S."/>
            <person name="Jeong J.-T."/>
            <person name="Choi B.-S."/>
            <person name="Jung M."/>
            <person name="Ginzburg D."/>
            <person name="Zhao K."/>
            <person name="Won S.Y."/>
            <person name="Oh T.-J."/>
            <person name="Yu Y."/>
            <person name="Kim N.-H."/>
            <person name="Lee O.R."/>
            <person name="Lee T.-H."/>
            <person name="Bashyal P."/>
            <person name="Kim T.-S."/>
            <person name="Lee W.-H."/>
            <person name="Kawkins C."/>
            <person name="Kim C.-K."/>
            <person name="Kim J.S."/>
            <person name="Ahn B.O."/>
            <person name="Rhee S.Y."/>
            <person name="Sohng J.K."/>
        </authorList>
    </citation>
    <scope>NUCLEOTIDE SEQUENCE</scope>
    <source>
        <tissue evidence="2">Leaf</tissue>
    </source>
</reference>
<dbReference type="EMBL" id="JAAIUW010000008">
    <property type="protein sequence ID" value="KAF7821736.1"/>
    <property type="molecule type" value="Genomic_DNA"/>
</dbReference>
<dbReference type="PANTHER" id="PTHR33223:SF8">
    <property type="entry name" value="OS04G0172440 PROTEIN"/>
    <property type="match status" value="1"/>
</dbReference>
<dbReference type="Proteomes" id="UP000634136">
    <property type="component" value="Unassembled WGS sequence"/>
</dbReference>
<proteinExistence type="predicted"/>
<dbReference type="InterPro" id="IPR005162">
    <property type="entry name" value="Retrotrans_gag_dom"/>
</dbReference>
<protein>
    <submittedName>
        <fullName evidence="2">Putative Gag-pro</fullName>
    </submittedName>
</protein>
<sequence length="196" mass="22469">MTKFGLGKLVQEEGTPKQKSEEKLSGVWDLEDLCVFPQVEIPVGFKIPAFVKYDGTTNPKFHLKGYCLTMGKWGQNEKFFLAHFHFSLTGFAFQWYLRLGKESFRSWHDMVQAFLKQFKHSKIELTCESIQKVPDDPTSFTNRLNQPIPITLNTSSLFVAPCMPTKISPFSLDAPYLLPLPEYQKAIELFNVPTIP</sequence>
<organism evidence="2 3">
    <name type="scientific">Senna tora</name>
    <dbReference type="NCBI Taxonomy" id="362788"/>
    <lineage>
        <taxon>Eukaryota</taxon>
        <taxon>Viridiplantae</taxon>
        <taxon>Streptophyta</taxon>
        <taxon>Embryophyta</taxon>
        <taxon>Tracheophyta</taxon>
        <taxon>Spermatophyta</taxon>
        <taxon>Magnoliopsida</taxon>
        <taxon>eudicotyledons</taxon>
        <taxon>Gunneridae</taxon>
        <taxon>Pentapetalae</taxon>
        <taxon>rosids</taxon>
        <taxon>fabids</taxon>
        <taxon>Fabales</taxon>
        <taxon>Fabaceae</taxon>
        <taxon>Caesalpinioideae</taxon>
        <taxon>Cassia clade</taxon>
        <taxon>Senna</taxon>
    </lineage>
</organism>
<keyword evidence="3" id="KW-1185">Reference proteome</keyword>
<dbReference type="PANTHER" id="PTHR33223">
    <property type="entry name" value="CCHC-TYPE DOMAIN-CONTAINING PROTEIN"/>
    <property type="match status" value="1"/>
</dbReference>
<name>A0A834WJJ8_9FABA</name>
<comment type="caution">
    <text evidence="2">The sequence shown here is derived from an EMBL/GenBank/DDBJ whole genome shotgun (WGS) entry which is preliminary data.</text>
</comment>
<evidence type="ECO:0000313" key="3">
    <source>
        <dbReference type="Proteomes" id="UP000634136"/>
    </source>
</evidence>
<dbReference type="OrthoDB" id="1432691at2759"/>
<evidence type="ECO:0000259" key="1">
    <source>
        <dbReference type="Pfam" id="PF03732"/>
    </source>
</evidence>
<dbReference type="AlphaFoldDB" id="A0A834WJJ8"/>
<gene>
    <name evidence="2" type="ORF">G2W53_027191</name>
</gene>
<dbReference type="Pfam" id="PF03732">
    <property type="entry name" value="Retrotrans_gag"/>
    <property type="match status" value="1"/>
</dbReference>
<evidence type="ECO:0000313" key="2">
    <source>
        <dbReference type="EMBL" id="KAF7821736.1"/>
    </source>
</evidence>
<feature type="domain" description="Retrotransposon gag" evidence="1">
    <location>
        <begin position="83"/>
        <end position="126"/>
    </location>
</feature>